<gene>
    <name evidence="1" type="ORF">Pan54_37820</name>
</gene>
<organism evidence="1 2">
    <name type="scientific">Rubinisphaera italica</name>
    <dbReference type="NCBI Taxonomy" id="2527969"/>
    <lineage>
        <taxon>Bacteria</taxon>
        <taxon>Pseudomonadati</taxon>
        <taxon>Planctomycetota</taxon>
        <taxon>Planctomycetia</taxon>
        <taxon>Planctomycetales</taxon>
        <taxon>Planctomycetaceae</taxon>
        <taxon>Rubinisphaera</taxon>
    </lineage>
</organism>
<dbReference type="OrthoDB" id="283036at2"/>
<sequence>MDKLALATLLSWTGPLQGRKRLQKVVFLLHCAKFPTNAEFILHHYGPYSRDVAQTSDALVEINVIEESGGAPPIGNGFCYKLTDRGNQLLQNTQSPQIEEMLKFQSLANELVKENLWYLELGATIAFFMQEGEDVDNAVTLACKFKNVADGSDSVIEAKRIAEKIHSFQPV</sequence>
<dbReference type="RefSeq" id="WP_146504827.1">
    <property type="nucleotide sequence ID" value="NZ_SJPG01000001.1"/>
</dbReference>
<proteinExistence type="predicted"/>
<keyword evidence="2" id="KW-1185">Reference proteome</keyword>
<comment type="caution">
    <text evidence="1">The sequence shown here is derived from an EMBL/GenBank/DDBJ whole genome shotgun (WGS) entry which is preliminary data.</text>
</comment>
<accession>A0A5C5XKS3</accession>
<dbReference type="AlphaFoldDB" id="A0A5C5XKS3"/>
<evidence type="ECO:0000313" key="1">
    <source>
        <dbReference type="EMBL" id="TWT63031.1"/>
    </source>
</evidence>
<name>A0A5C5XKS3_9PLAN</name>
<protein>
    <recommendedName>
        <fullName evidence="3">Antitoxin SocA-like Panacea domain-containing protein</fullName>
    </recommendedName>
</protein>
<evidence type="ECO:0008006" key="3">
    <source>
        <dbReference type="Google" id="ProtNLM"/>
    </source>
</evidence>
<dbReference type="Proteomes" id="UP000316095">
    <property type="component" value="Unassembled WGS sequence"/>
</dbReference>
<dbReference type="EMBL" id="SJPG01000001">
    <property type="protein sequence ID" value="TWT63031.1"/>
    <property type="molecule type" value="Genomic_DNA"/>
</dbReference>
<reference evidence="1 2" key="1">
    <citation type="submission" date="2019-02" db="EMBL/GenBank/DDBJ databases">
        <title>Deep-cultivation of Planctomycetes and their phenomic and genomic characterization uncovers novel biology.</title>
        <authorList>
            <person name="Wiegand S."/>
            <person name="Jogler M."/>
            <person name="Boedeker C."/>
            <person name="Pinto D."/>
            <person name="Vollmers J."/>
            <person name="Rivas-Marin E."/>
            <person name="Kohn T."/>
            <person name="Peeters S.H."/>
            <person name="Heuer A."/>
            <person name="Rast P."/>
            <person name="Oberbeckmann S."/>
            <person name="Bunk B."/>
            <person name="Jeske O."/>
            <person name="Meyerdierks A."/>
            <person name="Storesund J.E."/>
            <person name="Kallscheuer N."/>
            <person name="Luecker S."/>
            <person name="Lage O.M."/>
            <person name="Pohl T."/>
            <person name="Merkel B.J."/>
            <person name="Hornburger P."/>
            <person name="Mueller R.-W."/>
            <person name="Bruemmer F."/>
            <person name="Labrenz M."/>
            <person name="Spormann A.M."/>
            <person name="Op Den Camp H."/>
            <person name="Overmann J."/>
            <person name="Amann R."/>
            <person name="Jetten M.S.M."/>
            <person name="Mascher T."/>
            <person name="Medema M.H."/>
            <person name="Devos D.P."/>
            <person name="Kaster A.-K."/>
            <person name="Ovreas L."/>
            <person name="Rohde M."/>
            <person name="Galperin M.Y."/>
            <person name="Jogler C."/>
        </authorList>
    </citation>
    <scope>NUCLEOTIDE SEQUENCE [LARGE SCALE GENOMIC DNA]</scope>
    <source>
        <strain evidence="1 2">Pan54</strain>
    </source>
</reference>
<evidence type="ECO:0000313" key="2">
    <source>
        <dbReference type="Proteomes" id="UP000316095"/>
    </source>
</evidence>